<evidence type="ECO:0000313" key="5">
    <source>
        <dbReference type="Proteomes" id="UP000198724"/>
    </source>
</evidence>
<evidence type="ECO:0000256" key="1">
    <source>
        <dbReference type="ARBA" id="ARBA00006865"/>
    </source>
</evidence>
<dbReference type="EMBL" id="FOOT01000002">
    <property type="protein sequence ID" value="SFG39154.1"/>
    <property type="molecule type" value="Genomic_DNA"/>
</dbReference>
<reference evidence="5" key="1">
    <citation type="submission" date="2016-10" db="EMBL/GenBank/DDBJ databases">
        <authorList>
            <person name="Varghese N."/>
            <person name="Submissions S."/>
        </authorList>
    </citation>
    <scope>NUCLEOTIDE SEQUENCE [LARGE SCALE GENOMIC DNA]</scope>
    <source>
        <strain evidence="5">LP51</strain>
    </source>
</reference>
<proteinExistence type="inferred from homology"/>
<dbReference type="RefSeq" id="WP_092099836.1">
    <property type="nucleotide sequence ID" value="NZ_FOOT01000002.1"/>
</dbReference>
<protein>
    <submittedName>
        <fullName evidence="4">Beta-glucanase, GH16 family</fullName>
    </submittedName>
</protein>
<feature type="chain" id="PRO_5011664313" evidence="2">
    <location>
        <begin position="25"/>
        <end position="271"/>
    </location>
</feature>
<dbReference type="PANTHER" id="PTHR10963">
    <property type="entry name" value="GLYCOSYL HYDROLASE-RELATED"/>
    <property type="match status" value="1"/>
</dbReference>
<dbReference type="GO" id="GO:0004553">
    <property type="term" value="F:hydrolase activity, hydrolyzing O-glycosyl compounds"/>
    <property type="evidence" value="ECO:0007669"/>
    <property type="project" value="InterPro"/>
</dbReference>
<dbReference type="InterPro" id="IPR000757">
    <property type="entry name" value="Beta-glucanase-like"/>
</dbReference>
<dbReference type="InterPro" id="IPR013320">
    <property type="entry name" value="ConA-like_dom_sf"/>
</dbReference>
<evidence type="ECO:0000256" key="2">
    <source>
        <dbReference type="SAM" id="SignalP"/>
    </source>
</evidence>
<feature type="domain" description="GH16" evidence="3">
    <location>
        <begin position="35"/>
        <end position="266"/>
    </location>
</feature>
<dbReference type="PROSITE" id="PS51762">
    <property type="entry name" value="GH16_2"/>
    <property type="match status" value="1"/>
</dbReference>
<dbReference type="PANTHER" id="PTHR10963:SF55">
    <property type="entry name" value="GLYCOSIDE HYDROLASE FAMILY 16 PROTEIN"/>
    <property type="match status" value="1"/>
</dbReference>
<sequence>MIQRLWVLVVLILCAGCTAMPQKAKPVEWVLLWEDEFETDGTPDPAKWSFSGRKSPDWACYCADNPSTTFVKDGQLYLRGILNEDPADTAKYQTACIQTKDKFAFKYGKVEVRAKLSKGKGSWPAIWLMPQDSKYGGWPNSGEIDIMEHLNYDSIVYQTLHSHYIDNLQQKTNPVYFATPPFREGEFNTYGLEWYPDRLDFFINGQKTFSYPKIENADSSQWPFDEEFYIILDQALGGNWVGSIKDEDLPVQMVVDWVRVYQTSNQKHANL</sequence>
<dbReference type="GO" id="GO:0005975">
    <property type="term" value="P:carbohydrate metabolic process"/>
    <property type="evidence" value="ECO:0007669"/>
    <property type="project" value="InterPro"/>
</dbReference>
<gene>
    <name evidence="4" type="ORF">SAMN05421739_102370</name>
</gene>
<evidence type="ECO:0000259" key="3">
    <source>
        <dbReference type="PROSITE" id="PS51762"/>
    </source>
</evidence>
<dbReference type="CDD" id="cd08023">
    <property type="entry name" value="GH16_laminarinase_like"/>
    <property type="match status" value="1"/>
</dbReference>
<dbReference type="Gene3D" id="2.60.120.200">
    <property type="match status" value="1"/>
</dbReference>
<dbReference type="AlphaFoldDB" id="A0A1I2REP8"/>
<dbReference type="Pfam" id="PF00722">
    <property type="entry name" value="Glyco_hydro_16"/>
    <property type="match status" value="1"/>
</dbReference>
<organism evidence="4 5">
    <name type="scientific">Pontibacter chinhatensis</name>
    <dbReference type="NCBI Taxonomy" id="1436961"/>
    <lineage>
        <taxon>Bacteria</taxon>
        <taxon>Pseudomonadati</taxon>
        <taxon>Bacteroidota</taxon>
        <taxon>Cytophagia</taxon>
        <taxon>Cytophagales</taxon>
        <taxon>Hymenobacteraceae</taxon>
        <taxon>Pontibacter</taxon>
    </lineage>
</organism>
<dbReference type="InterPro" id="IPR050546">
    <property type="entry name" value="Glycosyl_Hydrlase_16"/>
</dbReference>
<dbReference type="SUPFAM" id="SSF49899">
    <property type="entry name" value="Concanavalin A-like lectins/glucanases"/>
    <property type="match status" value="1"/>
</dbReference>
<feature type="signal peptide" evidence="2">
    <location>
        <begin position="1"/>
        <end position="24"/>
    </location>
</feature>
<keyword evidence="2" id="KW-0732">Signal</keyword>
<dbReference type="STRING" id="1436961.SAMN05421739_102370"/>
<keyword evidence="5" id="KW-1185">Reference proteome</keyword>
<name>A0A1I2REP8_9BACT</name>
<comment type="similarity">
    <text evidence="1">Belongs to the glycosyl hydrolase 16 family.</text>
</comment>
<accession>A0A1I2REP8</accession>
<dbReference type="OrthoDB" id="9776255at2"/>
<dbReference type="Proteomes" id="UP000198724">
    <property type="component" value="Unassembled WGS sequence"/>
</dbReference>
<evidence type="ECO:0000313" key="4">
    <source>
        <dbReference type="EMBL" id="SFG39154.1"/>
    </source>
</evidence>